<evidence type="ECO:0000313" key="2">
    <source>
        <dbReference type="EMBL" id="STZ04800.1"/>
    </source>
</evidence>
<feature type="compositionally biased region" description="Basic and acidic residues" evidence="1">
    <location>
        <begin position="16"/>
        <end position="25"/>
    </location>
</feature>
<keyword evidence="3" id="KW-1185">Reference proteome</keyword>
<evidence type="ECO:0000313" key="3">
    <source>
        <dbReference type="Proteomes" id="UP000255230"/>
    </source>
</evidence>
<feature type="compositionally biased region" description="Polar residues" evidence="1">
    <location>
        <begin position="28"/>
        <end position="38"/>
    </location>
</feature>
<gene>
    <name evidence="2" type="ORF">NCTC10465_02254</name>
</gene>
<reference evidence="2 3" key="1">
    <citation type="submission" date="2018-06" db="EMBL/GenBank/DDBJ databases">
        <authorList>
            <consortium name="Pathogen Informatics"/>
            <person name="Doyle S."/>
        </authorList>
    </citation>
    <scope>NUCLEOTIDE SEQUENCE [LARGE SCALE GENOMIC DNA]</scope>
    <source>
        <strain evidence="2 3">NCTC10465</strain>
    </source>
</reference>
<sequence length="38" mass="4401">MSVSIFDNQEANELKERQRLEECKHPTIPSSSNLKNAR</sequence>
<evidence type="ECO:0000256" key="1">
    <source>
        <dbReference type="SAM" id="MobiDB-lite"/>
    </source>
</evidence>
<protein>
    <submittedName>
        <fullName evidence="2">Uncharacterized protein</fullName>
    </submittedName>
</protein>
<proteinExistence type="predicted"/>
<dbReference type="Proteomes" id="UP000255230">
    <property type="component" value="Unassembled WGS sequence"/>
</dbReference>
<name>A0A378QWT2_FAUOS</name>
<accession>A0A378QWT2</accession>
<feature type="region of interest" description="Disordered" evidence="1">
    <location>
        <begin position="16"/>
        <end position="38"/>
    </location>
</feature>
<organism evidence="2 3">
    <name type="scientific">Faucicola osloensis</name>
    <name type="common">Moraxella osloensis</name>
    <dbReference type="NCBI Taxonomy" id="34062"/>
    <lineage>
        <taxon>Bacteria</taxon>
        <taxon>Pseudomonadati</taxon>
        <taxon>Pseudomonadota</taxon>
        <taxon>Gammaproteobacteria</taxon>
        <taxon>Moraxellales</taxon>
        <taxon>Moraxellaceae</taxon>
        <taxon>Faucicola</taxon>
    </lineage>
</organism>
<dbReference type="AlphaFoldDB" id="A0A378QWT2"/>
<dbReference type="EMBL" id="UGPY01000002">
    <property type="protein sequence ID" value="STZ04800.1"/>
    <property type="molecule type" value="Genomic_DNA"/>
</dbReference>